<evidence type="ECO:0000313" key="3">
    <source>
        <dbReference type="Proteomes" id="UP000198420"/>
    </source>
</evidence>
<accession>A0A238W0U6</accession>
<keyword evidence="3" id="KW-1185">Reference proteome</keyword>
<organism evidence="2 3">
    <name type="scientific">Actinomadura mexicana</name>
    <dbReference type="NCBI Taxonomy" id="134959"/>
    <lineage>
        <taxon>Bacteria</taxon>
        <taxon>Bacillati</taxon>
        <taxon>Actinomycetota</taxon>
        <taxon>Actinomycetes</taxon>
        <taxon>Streptosporangiales</taxon>
        <taxon>Thermomonosporaceae</taxon>
        <taxon>Actinomadura</taxon>
    </lineage>
</organism>
<reference evidence="3" key="1">
    <citation type="submission" date="2017-06" db="EMBL/GenBank/DDBJ databases">
        <authorList>
            <person name="Varghese N."/>
            <person name="Submissions S."/>
        </authorList>
    </citation>
    <scope>NUCLEOTIDE SEQUENCE [LARGE SCALE GENOMIC DNA]</scope>
    <source>
        <strain evidence="3">DSM 44485</strain>
    </source>
</reference>
<dbReference type="NCBIfam" id="TIGR03941">
    <property type="entry name" value="tRNA_deam_assoc"/>
    <property type="match status" value="1"/>
</dbReference>
<gene>
    <name evidence="2" type="ORF">SAMN06265355_102530</name>
</gene>
<evidence type="ECO:0000313" key="2">
    <source>
        <dbReference type="EMBL" id="SNR39339.1"/>
    </source>
</evidence>
<dbReference type="InterPro" id="IPR023869">
    <property type="entry name" value="tRNA_Adeno_NH3ase_assoc_put"/>
</dbReference>
<feature type="compositionally biased region" description="Basic and acidic residues" evidence="1">
    <location>
        <begin position="8"/>
        <end position="28"/>
    </location>
</feature>
<dbReference type="EMBL" id="FZNP01000002">
    <property type="protein sequence ID" value="SNR39339.1"/>
    <property type="molecule type" value="Genomic_DNA"/>
</dbReference>
<dbReference type="Proteomes" id="UP000198420">
    <property type="component" value="Unassembled WGS sequence"/>
</dbReference>
<proteinExistence type="predicted"/>
<feature type="region of interest" description="Disordered" evidence="1">
    <location>
        <begin position="1"/>
        <end position="45"/>
    </location>
</feature>
<dbReference type="AlphaFoldDB" id="A0A238W0U6"/>
<name>A0A238W0U6_9ACTN</name>
<protein>
    <submittedName>
        <fullName evidence="2">Putative tRNA adenosine deaminase-associated protein</fullName>
    </submittedName>
</protein>
<sequence length="202" mass="21844">MAIAEQYADSHDPGEGRRASVTGQEREVYSQPLPGTRQPIPAHGGCERADRLGHNKQVSYFAAVFAQTPQGWVGTEAVLDEAESVDDVADLMREAAVESYGDPVVLLVEQDDDWFAIVRLDRDDEPRPYISAVREDGLGSLFQQLVGEVPDGDAAGDAALLEDLGIDARRLGELGERALPGDALLAVAEKAGFGEEFDHLRD</sequence>
<evidence type="ECO:0000256" key="1">
    <source>
        <dbReference type="SAM" id="MobiDB-lite"/>
    </source>
</evidence>